<dbReference type="InterPro" id="IPR039422">
    <property type="entry name" value="MarR/SlyA-like"/>
</dbReference>
<reference evidence="2 3" key="1">
    <citation type="submission" date="2020-02" db="EMBL/GenBank/DDBJ databases">
        <title>Geodermatophilus sabuli CPCC 205279 I12A-02694.</title>
        <authorList>
            <person name="Jiang Z."/>
        </authorList>
    </citation>
    <scope>NUCLEOTIDE SEQUENCE [LARGE SCALE GENOMIC DNA]</scope>
    <source>
        <strain evidence="2 3">I12A-02694</strain>
    </source>
</reference>
<comment type="caution">
    <text evidence="2">The sequence shown here is derived from an EMBL/GenBank/DDBJ whole genome shotgun (WGS) entry which is preliminary data.</text>
</comment>
<evidence type="ECO:0000313" key="3">
    <source>
        <dbReference type="Proteomes" id="UP000470246"/>
    </source>
</evidence>
<proteinExistence type="predicted"/>
<dbReference type="PANTHER" id="PTHR33164">
    <property type="entry name" value="TRANSCRIPTIONAL REGULATOR, MARR FAMILY"/>
    <property type="match status" value="1"/>
</dbReference>
<dbReference type="SUPFAM" id="SSF46785">
    <property type="entry name" value="Winged helix' DNA-binding domain"/>
    <property type="match status" value="1"/>
</dbReference>
<dbReference type="GO" id="GO:0003700">
    <property type="term" value="F:DNA-binding transcription factor activity"/>
    <property type="evidence" value="ECO:0007669"/>
    <property type="project" value="InterPro"/>
</dbReference>
<dbReference type="InterPro" id="IPR000835">
    <property type="entry name" value="HTH_MarR-typ"/>
</dbReference>
<evidence type="ECO:0000313" key="2">
    <source>
        <dbReference type="EMBL" id="NEK57726.1"/>
    </source>
</evidence>
<dbReference type="AlphaFoldDB" id="A0A7K3VYM1"/>
<dbReference type="PROSITE" id="PS50995">
    <property type="entry name" value="HTH_MARR_2"/>
    <property type="match status" value="1"/>
</dbReference>
<organism evidence="2 3">
    <name type="scientific">Geodermatophilus sabuli</name>
    <dbReference type="NCBI Taxonomy" id="1564158"/>
    <lineage>
        <taxon>Bacteria</taxon>
        <taxon>Bacillati</taxon>
        <taxon>Actinomycetota</taxon>
        <taxon>Actinomycetes</taxon>
        <taxon>Geodermatophilales</taxon>
        <taxon>Geodermatophilaceae</taxon>
        <taxon>Geodermatophilus</taxon>
    </lineage>
</organism>
<dbReference type="Proteomes" id="UP000470246">
    <property type="component" value="Unassembled WGS sequence"/>
</dbReference>
<protein>
    <submittedName>
        <fullName evidence="2">Winged helix-turn-helix transcriptional regulator</fullName>
    </submittedName>
</protein>
<dbReference type="SMART" id="SM00347">
    <property type="entry name" value="HTH_MARR"/>
    <property type="match status" value="1"/>
</dbReference>
<gene>
    <name evidence="2" type="ORF">GCU56_07555</name>
</gene>
<accession>A0A7K3VYM1</accession>
<dbReference type="PANTHER" id="PTHR33164:SF99">
    <property type="entry name" value="MARR FAMILY REGULATORY PROTEIN"/>
    <property type="match status" value="1"/>
</dbReference>
<dbReference type="GO" id="GO:0006950">
    <property type="term" value="P:response to stress"/>
    <property type="evidence" value="ECO:0007669"/>
    <property type="project" value="TreeGrafter"/>
</dbReference>
<dbReference type="InterPro" id="IPR036388">
    <property type="entry name" value="WH-like_DNA-bd_sf"/>
</dbReference>
<dbReference type="Gene3D" id="1.10.10.10">
    <property type="entry name" value="Winged helix-like DNA-binding domain superfamily/Winged helix DNA-binding domain"/>
    <property type="match status" value="1"/>
</dbReference>
<evidence type="ECO:0000259" key="1">
    <source>
        <dbReference type="PROSITE" id="PS50995"/>
    </source>
</evidence>
<dbReference type="PRINTS" id="PR00598">
    <property type="entry name" value="HTHMARR"/>
</dbReference>
<dbReference type="EMBL" id="JAAGWF010000008">
    <property type="protein sequence ID" value="NEK57726.1"/>
    <property type="molecule type" value="Genomic_DNA"/>
</dbReference>
<keyword evidence="3" id="KW-1185">Reference proteome</keyword>
<name>A0A7K3VYM1_9ACTN</name>
<dbReference type="InterPro" id="IPR036390">
    <property type="entry name" value="WH_DNA-bd_sf"/>
</dbReference>
<dbReference type="Pfam" id="PF12802">
    <property type="entry name" value="MarR_2"/>
    <property type="match status" value="1"/>
</dbReference>
<feature type="domain" description="HTH marR-type" evidence="1">
    <location>
        <begin position="4"/>
        <end position="136"/>
    </location>
</feature>
<sequence>MAAWLPLVRLVTLLPQRLDRQLREDAGIGHVYYQVLAMLSEAPDEQLRMSELAGLTATSPSRMSHAVSALEERGWVVRCPVEQDGRGQLTRLTAAGRTAIEQLAPGHVAEVRRLVFDPLTDDEVDQLARLTTKLLGSASR</sequence>